<dbReference type="PANTHER" id="PTHR47153">
    <property type="entry name" value="LACTATE UTILIZATION PROTEIN B"/>
    <property type="match status" value="1"/>
</dbReference>
<evidence type="ECO:0000256" key="5">
    <source>
        <dbReference type="ARBA" id="ARBA00022982"/>
    </source>
</evidence>
<evidence type="ECO:0000313" key="9">
    <source>
        <dbReference type="EMBL" id="AOO65082.1"/>
    </source>
</evidence>
<sequence>MKQDMSASIHKALENQNLAGILDRWNYPATRAKAFEGVDFEALRSKIADIKGEAAGRLDELAEMFKKNAEANGIKVFRASSAEAARQYIANLCKEKGVKKIVKSKSMATEEIHLNHFLDEFGIQSDETDLGEWICQLAHQTPSHMVMPALHLTKEEISDLFAEETQQPLDNDIQKLVKVARTAIREKFFEADMGISGANIAIAETGSIVICTNEGNARLVTTLPKVHVALVGLEKLVPNYTDAAPILAALPRNATSQLLTSYASFISAPTLNDDGTMKEVHIVLMDNNRIKMAEDPKFKEALQCIRCAACLNVCPVYRLVTGHVFGDIYTGGIGTILTAWFNELKSAEDIQALCIGCDKCKEICAAKIDIPGLILEIRRRAATKEGLPFIYKSALQVINNRKVFHTMLRTASVLQKPFVKEGFIRHLPMFLSGLSEYRSLPSVAPSPFRDIFKTIKQPKCTEKAAFYAGCALDFVYPDAGVAIVKILNKAGIEVLFPEAQSCCGIPHWGSGSFDMAADAAERNILPLLEGNPEYVVVSCASCTTALKKEWVKILKEQHRESLIPQAKKVAEKTYMFTELVDKLIKEKRLTPKEGMKLHTLTYHDSCHAKRHVGISKEPRDALSAAGYEIKEMNECDTCCGMGGSYTLKQPEISMQMLKRKLENIEATGAEFVSAECPGCLIQLRGGLDKSGSKVKAIHPAELMVDKFK</sequence>
<dbReference type="EMBL" id="CP017111">
    <property type="protein sequence ID" value="AOO65082.1"/>
    <property type="molecule type" value="Genomic_DNA"/>
</dbReference>
<dbReference type="GO" id="GO:0051539">
    <property type="term" value="F:4 iron, 4 sulfur cluster binding"/>
    <property type="evidence" value="ECO:0007669"/>
    <property type="project" value="UniProtKB-KW"/>
</dbReference>
<dbReference type="InterPro" id="IPR004452">
    <property type="entry name" value="LutB/LldF"/>
</dbReference>
<dbReference type="AlphaFoldDB" id="A0A1D7TJ76"/>
<gene>
    <name evidence="9" type="ORF">SHALO_1304</name>
</gene>
<keyword evidence="5" id="KW-0249">Electron transport</keyword>
<dbReference type="InterPro" id="IPR054704">
    <property type="entry name" value="Quin_L_LdhH-like"/>
</dbReference>
<keyword evidence="6" id="KW-0408">Iron</keyword>
<feature type="domain" description="4Fe-4S ferredoxin-type" evidence="8">
    <location>
        <begin position="294"/>
        <end position="324"/>
    </location>
</feature>
<evidence type="ECO:0000256" key="3">
    <source>
        <dbReference type="ARBA" id="ARBA00022723"/>
    </source>
</evidence>
<dbReference type="Proteomes" id="UP000094609">
    <property type="component" value="Chromosome"/>
</dbReference>
<dbReference type="GO" id="GO:0006089">
    <property type="term" value="P:lactate metabolic process"/>
    <property type="evidence" value="ECO:0007669"/>
    <property type="project" value="InterPro"/>
</dbReference>
<keyword evidence="1" id="KW-0813">Transport</keyword>
<dbReference type="STRING" id="1193502.SHALO_1304"/>
<dbReference type="GO" id="GO:0046872">
    <property type="term" value="F:metal ion binding"/>
    <property type="evidence" value="ECO:0007669"/>
    <property type="project" value="UniProtKB-KW"/>
</dbReference>
<keyword evidence="2" id="KW-0004">4Fe-4S</keyword>
<keyword evidence="3" id="KW-0479">Metal-binding</keyword>
<evidence type="ECO:0000259" key="8">
    <source>
        <dbReference type="PROSITE" id="PS51379"/>
    </source>
</evidence>
<evidence type="ECO:0000256" key="7">
    <source>
        <dbReference type="ARBA" id="ARBA00023014"/>
    </source>
</evidence>
<dbReference type="InterPro" id="IPR003741">
    <property type="entry name" value="LUD_dom"/>
</dbReference>
<dbReference type="RefSeq" id="WP_069477895.1">
    <property type="nucleotide sequence ID" value="NZ_CP017111.1"/>
</dbReference>
<dbReference type="InterPro" id="IPR024185">
    <property type="entry name" value="FTHF_cligase-like_sf"/>
</dbReference>
<dbReference type="PANTHER" id="PTHR47153:SF2">
    <property type="entry name" value="LACTATE UTILIZATION PROTEIN B"/>
    <property type="match status" value="1"/>
</dbReference>
<dbReference type="PROSITE" id="PS51379">
    <property type="entry name" value="4FE4S_FER_2"/>
    <property type="match status" value="1"/>
</dbReference>
<dbReference type="Pfam" id="PF02754">
    <property type="entry name" value="CCG"/>
    <property type="match status" value="2"/>
</dbReference>
<dbReference type="NCBIfam" id="NF045670">
    <property type="entry name" value="quin_L_LdhH"/>
    <property type="match status" value="1"/>
</dbReference>
<dbReference type="GO" id="GO:0016491">
    <property type="term" value="F:oxidoreductase activity"/>
    <property type="evidence" value="ECO:0007669"/>
    <property type="project" value="UniProtKB-ARBA"/>
</dbReference>
<evidence type="ECO:0000256" key="4">
    <source>
        <dbReference type="ARBA" id="ARBA00022737"/>
    </source>
</evidence>
<accession>A0A1D7TJ76</accession>
<dbReference type="PROSITE" id="PS00198">
    <property type="entry name" value="4FE4S_FER_1"/>
    <property type="match status" value="1"/>
</dbReference>
<dbReference type="PATRIC" id="fig|1193502.14.peg.1324"/>
<dbReference type="InterPro" id="IPR004017">
    <property type="entry name" value="Cys_rich_dom"/>
</dbReference>
<evidence type="ECO:0000256" key="2">
    <source>
        <dbReference type="ARBA" id="ARBA00022485"/>
    </source>
</evidence>
<proteinExistence type="predicted"/>
<dbReference type="InterPro" id="IPR017900">
    <property type="entry name" value="4Fe4S_Fe_S_CS"/>
</dbReference>
<dbReference type="SUPFAM" id="SSF46548">
    <property type="entry name" value="alpha-helical ferredoxin"/>
    <property type="match status" value="1"/>
</dbReference>
<name>A0A1D7TJ76_9BACT</name>
<reference evidence="10" key="1">
    <citation type="submission" date="2016-08" db="EMBL/GenBank/DDBJ databases">
        <title>Complete genome sequence of the organohalide-respiring Epsilonproteobacterium Sulfurospirillum halorespirans.</title>
        <authorList>
            <person name="Goris T."/>
            <person name="Zimmermann J."/>
            <person name="Schenz B."/>
            <person name="Lemos M."/>
            <person name="Hackermueller J."/>
            <person name="Diekert G."/>
        </authorList>
    </citation>
    <scope>NUCLEOTIDE SEQUENCE [LARGE SCALE GENOMIC DNA]</scope>
    <source>
        <strain>DSM 13726</strain>
        <strain evidence="10">PCE-M2</strain>
    </source>
</reference>
<dbReference type="SUPFAM" id="SSF100950">
    <property type="entry name" value="NagB/RpiA/CoA transferase-like"/>
    <property type="match status" value="1"/>
</dbReference>
<dbReference type="InterPro" id="IPR037171">
    <property type="entry name" value="NagB/RpiA_transferase-like"/>
</dbReference>
<dbReference type="Pfam" id="PF13183">
    <property type="entry name" value="Fer4_8"/>
    <property type="match status" value="1"/>
</dbReference>
<dbReference type="Gene3D" id="1.10.1060.10">
    <property type="entry name" value="Alpha-helical ferredoxin"/>
    <property type="match status" value="1"/>
</dbReference>
<keyword evidence="7" id="KW-0411">Iron-sulfur</keyword>
<dbReference type="Gene3D" id="3.40.50.10420">
    <property type="entry name" value="NagB/RpiA/CoA transferase-like"/>
    <property type="match status" value="1"/>
</dbReference>
<protein>
    <submittedName>
        <fullName evidence="9">Putative oxidoreductase, YkgE/YkgF-like</fullName>
    </submittedName>
</protein>
<evidence type="ECO:0000313" key="10">
    <source>
        <dbReference type="Proteomes" id="UP000094609"/>
    </source>
</evidence>
<dbReference type="InterPro" id="IPR009051">
    <property type="entry name" value="Helical_ferredxn"/>
</dbReference>
<evidence type="ECO:0000256" key="1">
    <source>
        <dbReference type="ARBA" id="ARBA00022448"/>
    </source>
</evidence>
<organism evidence="9 10">
    <name type="scientific">Sulfurospirillum halorespirans DSM 13726</name>
    <dbReference type="NCBI Taxonomy" id="1193502"/>
    <lineage>
        <taxon>Bacteria</taxon>
        <taxon>Pseudomonadati</taxon>
        <taxon>Campylobacterota</taxon>
        <taxon>Epsilonproteobacteria</taxon>
        <taxon>Campylobacterales</taxon>
        <taxon>Sulfurospirillaceae</taxon>
        <taxon>Sulfurospirillum</taxon>
    </lineage>
</organism>
<dbReference type="InterPro" id="IPR017896">
    <property type="entry name" value="4Fe4S_Fe-S-bd"/>
</dbReference>
<evidence type="ECO:0000256" key="6">
    <source>
        <dbReference type="ARBA" id="ARBA00023004"/>
    </source>
</evidence>
<dbReference type="Pfam" id="PF02589">
    <property type="entry name" value="LUD_dom"/>
    <property type="match status" value="1"/>
</dbReference>
<keyword evidence="4" id="KW-0677">Repeat</keyword>
<dbReference type="KEGG" id="shal:SHALO_1304"/>
<keyword evidence="10" id="KW-1185">Reference proteome</keyword>